<dbReference type="EMBL" id="BGPR01037025">
    <property type="protein sequence ID" value="GBO12510.1"/>
    <property type="molecule type" value="Genomic_DNA"/>
</dbReference>
<comment type="caution">
    <text evidence="2">The sequence shown here is derived from an EMBL/GenBank/DDBJ whole genome shotgun (WGS) entry which is preliminary data.</text>
</comment>
<dbReference type="Proteomes" id="UP000499080">
    <property type="component" value="Unassembled WGS sequence"/>
</dbReference>
<name>A0A4Y2ULT5_ARAVE</name>
<protein>
    <submittedName>
        <fullName evidence="2">Uncharacterized protein</fullName>
    </submittedName>
</protein>
<reference evidence="2 3" key="1">
    <citation type="journal article" date="2019" name="Sci. Rep.">
        <title>Orb-weaving spider Araneus ventricosus genome elucidates the spidroin gene catalogue.</title>
        <authorList>
            <person name="Kono N."/>
            <person name="Nakamura H."/>
            <person name="Ohtoshi R."/>
            <person name="Moran D.A.P."/>
            <person name="Shinohara A."/>
            <person name="Yoshida Y."/>
            <person name="Fujiwara M."/>
            <person name="Mori M."/>
            <person name="Tomita M."/>
            <person name="Arakawa K."/>
        </authorList>
    </citation>
    <scope>NUCLEOTIDE SEQUENCE [LARGE SCALE GENOMIC DNA]</scope>
</reference>
<gene>
    <name evidence="2" type="ORF">AVEN_68092_1</name>
</gene>
<evidence type="ECO:0000313" key="3">
    <source>
        <dbReference type="Proteomes" id="UP000499080"/>
    </source>
</evidence>
<dbReference type="AlphaFoldDB" id="A0A4Y2ULT5"/>
<proteinExistence type="predicted"/>
<evidence type="ECO:0000313" key="2">
    <source>
        <dbReference type="EMBL" id="GBO12510.1"/>
    </source>
</evidence>
<organism evidence="2 3">
    <name type="scientific">Araneus ventricosus</name>
    <name type="common">Orbweaver spider</name>
    <name type="synonym">Epeira ventricosa</name>
    <dbReference type="NCBI Taxonomy" id="182803"/>
    <lineage>
        <taxon>Eukaryota</taxon>
        <taxon>Metazoa</taxon>
        <taxon>Ecdysozoa</taxon>
        <taxon>Arthropoda</taxon>
        <taxon>Chelicerata</taxon>
        <taxon>Arachnida</taxon>
        <taxon>Araneae</taxon>
        <taxon>Araneomorphae</taxon>
        <taxon>Entelegynae</taxon>
        <taxon>Araneoidea</taxon>
        <taxon>Araneidae</taxon>
        <taxon>Araneus</taxon>
    </lineage>
</organism>
<feature type="compositionally biased region" description="Polar residues" evidence="1">
    <location>
        <begin position="18"/>
        <end position="40"/>
    </location>
</feature>
<feature type="region of interest" description="Disordered" evidence="1">
    <location>
        <begin position="18"/>
        <end position="59"/>
    </location>
</feature>
<keyword evidence="3" id="KW-1185">Reference proteome</keyword>
<accession>A0A4Y2ULT5</accession>
<evidence type="ECO:0000256" key="1">
    <source>
        <dbReference type="SAM" id="MobiDB-lite"/>
    </source>
</evidence>
<sequence length="93" mass="10104">MTAPVSSQQWRLRLAVSSGGTPFPQVSNSGTPFPQVSSAGTPFPQVRSGGSGRDSVNKVRVKSGFNPRFVVNPLVRKLKSSTEGEYKVRWPEE</sequence>